<dbReference type="Proteomes" id="UP001155483">
    <property type="component" value="Unassembled WGS sequence"/>
</dbReference>
<dbReference type="RefSeq" id="WP_279297869.1">
    <property type="nucleotide sequence ID" value="NZ_JAOTIF010000012.1"/>
</dbReference>
<accession>A0A9X2XW10</accession>
<gene>
    <name evidence="1" type="ORF">OCK74_15010</name>
</gene>
<dbReference type="Gene3D" id="2.60.120.560">
    <property type="entry name" value="Exo-inulinase, domain 1"/>
    <property type="match status" value="1"/>
</dbReference>
<reference evidence="1" key="2">
    <citation type="submission" date="2023-04" db="EMBL/GenBank/DDBJ databases">
        <title>Paracnuella aquatica gen. nov., sp. nov., a member of the family Chitinophagaceae isolated from a hot spring.</title>
        <authorList>
            <person name="Wang C."/>
        </authorList>
    </citation>
    <scope>NUCLEOTIDE SEQUENCE</scope>
    <source>
        <strain evidence="1">LB-8</strain>
    </source>
</reference>
<reference evidence="1" key="1">
    <citation type="submission" date="2022-09" db="EMBL/GenBank/DDBJ databases">
        <authorList>
            <person name="Yuan C."/>
            <person name="Ke Z."/>
        </authorList>
    </citation>
    <scope>NUCLEOTIDE SEQUENCE</scope>
    <source>
        <strain evidence="1">LB-8</strain>
    </source>
</reference>
<evidence type="ECO:0000313" key="2">
    <source>
        <dbReference type="Proteomes" id="UP001155483"/>
    </source>
</evidence>
<organism evidence="1 2">
    <name type="scientific">Paraflavisolibacter caeni</name>
    <dbReference type="NCBI Taxonomy" id="2982496"/>
    <lineage>
        <taxon>Bacteria</taxon>
        <taxon>Pseudomonadati</taxon>
        <taxon>Bacteroidota</taxon>
        <taxon>Chitinophagia</taxon>
        <taxon>Chitinophagales</taxon>
        <taxon>Chitinophagaceae</taxon>
        <taxon>Paraflavisolibacter</taxon>
    </lineage>
</organism>
<protein>
    <submittedName>
        <fullName evidence="1">Uncharacterized protein</fullName>
    </submittedName>
</protein>
<proteinExistence type="predicted"/>
<dbReference type="EMBL" id="JAOTIF010000012">
    <property type="protein sequence ID" value="MCU7550429.1"/>
    <property type="molecule type" value="Genomic_DNA"/>
</dbReference>
<keyword evidence="2" id="KW-1185">Reference proteome</keyword>
<comment type="caution">
    <text evidence="1">The sequence shown here is derived from an EMBL/GenBank/DDBJ whole genome shotgun (WGS) entry which is preliminary data.</text>
</comment>
<name>A0A9X2XW10_9BACT</name>
<dbReference type="AlphaFoldDB" id="A0A9X2XW10"/>
<sequence>MSFNPTENNHVGAGYGFIPKGYYLHLGVDCKCRLVVIRGKVNKKQVTADAEQQAIIKAQKDDGEGGEKVLSFEGSIITGLVNGKPVTKATDTLYARGMAGLMAGGGTKKLSSARSVANLQTVNWQYNHPNNGIERRHRFIKWQTKTILDLRTLNLTHEHLLV</sequence>
<evidence type="ECO:0000313" key="1">
    <source>
        <dbReference type="EMBL" id="MCU7550429.1"/>
    </source>
</evidence>